<evidence type="ECO:0008006" key="3">
    <source>
        <dbReference type="Google" id="ProtNLM"/>
    </source>
</evidence>
<sequence>MLCNVGGRERTISHYRELLAEAGFTVTAHHDLPLDFSLLTCELR</sequence>
<keyword evidence="2" id="KW-1185">Reference proteome</keyword>
<accession>A0A1Y5XED7</accession>
<evidence type="ECO:0000313" key="1">
    <source>
        <dbReference type="EMBL" id="SMC85157.1"/>
    </source>
</evidence>
<evidence type="ECO:0000313" key="2">
    <source>
        <dbReference type="Proteomes" id="UP000192674"/>
    </source>
</evidence>
<proteinExistence type="predicted"/>
<dbReference type="Gene3D" id="3.40.50.150">
    <property type="entry name" value="Vaccinia Virus protein VP39"/>
    <property type="match status" value="1"/>
</dbReference>
<organism evidence="1 2">
    <name type="scientific">Kibdelosporangium aridum</name>
    <dbReference type="NCBI Taxonomy" id="2030"/>
    <lineage>
        <taxon>Bacteria</taxon>
        <taxon>Bacillati</taxon>
        <taxon>Actinomycetota</taxon>
        <taxon>Actinomycetes</taxon>
        <taxon>Pseudonocardiales</taxon>
        <taxon>Pseudonocardiaceae</taxon>
        <taxon>Kibdelosporangium</taxon>
    </lineage>
</organism>
<name>A0A1Y5XED7_KIBAR</name>
<protein>
    <recommendedName>
        <fullName evidence="3">O-methyltransferase domain-containing protein</fullName>
    </recommendedName>
</protein>
<gene>
    <name evidence="1" type="ORF">SAMN05661093_02029</name>
</gene>
<reference evidence="1 2" key="1">
    <citation type="submission" date="2017-04" db="EMBL/GenBank/DDBJ databases">
        <authorList>
            <person name="Afonso C.L."/>
            <person name="Miller P.J."/>
            <person name="Scott M.A."/>
            <person name="Spackman E."/>
            <person name="Goraichik I."/>
            <person name="Dimitrov K.M."/>
            <person name="Suarez D.L."/>
            <person name="Swayne D.E."/>
        </authorList>
    </citation>
    <scope>NUCLEOTIDE SEQUENCE [LARGE SCALE GENOMIC DNA]</scope>
    <source>
        <strain evidence="1 2">DSM 43828</strain>
    </source>
</reference>
<dbReference type="SUPFAM" id="SSF53335">
    <property type="entry name" value="S-adenosyl-L-methionine-dependent methyltransferases"/>
    <property type="match status" value="1"/>
</dbReference>
<dbReference type="EMBL" id="FWXV01000002">
    <property type="protein sequence ID" value="SMC85157.1"/>
    <property type="molecule type" value="Genomic_DNA"/>
</dbReference>
<dbReference type="AlphaFoldDB" id="A0A1Y5XED7"/>
<dbReference type="InterPro" id="IPR029063">
    <property type="entry name" value="SAM-dependent_MTases_sf"/>
</dbReference>
<dbReference type="Proteomes" id="UP000192674">
    <property type="component" value="Unassembled WGS sequence"/>
</dbReference>